<comment type="caution">
    <text evidence="2">The sequence shown here is derived from an EMBL/GenBank/DDBJ whole genome shotgun (WGS) entry which is preliminary data.</text>
</comment>
<reference evidence="2 3" key="1">
    <citation type="submission" date="2017-03" db="EMBL/GenBank/DDBJ databases">
        <title>Genome sequence of Methanobrevibacter thaueri.</title>
        <authorList>
            <person name="Poehlein A."/>
            <person name="Seedorf H."/>
            <person name="Daniel R."/>
        </authorList>
    </citation>
    <scope>NUCLEOTIDE SEQUENCE [LARGE SCALE GENOMIC DNA]</scope>
    <source>
        <strain evidence="2 3">DSM 11995</strain>
    </source>
</reference>
<accession>A0A315XK12</accession>
<evidence type="ECO:0000313" key="2">
    <source>
        <dbReference type="EMBL" id="PWB85293.1"/>
    </source>
</evidence>
<feature type="transmembrane region" description="Helical" evidence="1">
    <location>
        <begin position="30"/>
        <end position="47"/>
    </location>
</feature>
<dbReference type="EMBL" id="MZGS01000028">
    <property type="protein sequence ID" value="PWB85293.1"/>
    <property type="molecule type" value="Genomic_DNA"/>
</dbReference>
<evidence type="ECO:0000256" key="1">
    <source>
        <dbReference type="SAM" id="Phobius"/>
    </source>
</evidence>
<keyword evidence="1" id="KW-0812">Transmembrane</keyword>
<gene>
    <name evidence="2" type="ORF">MBBTH_18920</name>
</gene>
<proteinExistence type="predicted"/>
<dbReference type="OrthoDB" id="64860at2157"/>
<evidence type="ECO:0000313" key="3">
    <source>
        <dbReference type="Proteomes" id="UP000251717"/>
    </source>
</evidence>
<keyword evidence="1" id="KW-1133">Transmembrane helix</keyword>
<name>A0A315XK12_9EURY</name>
<organism evidence="2 3">
    <name type="scientific">Methanobrevibacter thaueri</name>
    <dbReference type="NCBI Taxonomy" id="190975"/>
    <lineage>
        <taxon>Archaea</taxon>
        <taxon>Methanobacteriati</taxon>
        <taxon>Methanobacteriota</taxon>
        <taxon>Methanomada group</taxon>
        <taxon>Methanobacteria</taxon>
        <taxon>Methanobacteriales</taxon>
        <taxon>Methanobacteriaceae</taxon>
        <taxon>Methanobrevibacter</taxon>
    </lineage>
</organism>
<evidence type="ECO:0008006" key="4">
    <source>
        <dbReference type="Google" id="ProtNLM"/>
    </source>
</evidence>
<dbReference type="RefSeq" id="WP_116592781.1">
    <property type="nucleotide sequence ID" value="NZ_MZGS01000028.1"/>
</dbReference>
<keyword evidence="1" id="KW-0472">Membrane</keyword>
<protein>
    <recommendedName>
        <fullName evidence="4">TM2 domain protein</fullName>
    </recommendedName>
</protein>
<dbReference type="Proteomes" id="UP000251717">
    <property type="component" value="Unassembled WGS sequence"/>
</dbReference>
<dbReference type="AlphaFoldDB" id="A0A315XK12"/>
<keyword evidence="3" id="KW-1185">Reference proteome</keyword>
<sequence>MDTNSLKNGIFSFIIPGLGQALNGDKQKGLALFGIAIVLHIFIWFFANNPFGSVIQTLYHLYAGYDAYKNY</sequence>